<feature type="non-terminal residue" evidence="2">
    <location>
        <position position="1"/>
    </location>
</feature>
<dbReference type="PANTHER" id="PTHR11257:SF9">
    <property type="entry name" value="CHEMOSENSORY PROTEIN 13"/>
    <property type="match status" value="1"/>
</dbReference>
<dbReference type="AlphaFoldDB" id="A0A1B6ILP7"/>
<dbReference type="Gene3D" id="1.10.2080.10">
    <property type="entry name" value="Insect odorant-binding protein A10/Ejaculatory bulb-specific protein 3"/>
    <property type="match status" value="1"/>
</dbReference>
<evidence type="ECO:0000256" key="1">
    <source>
        <dbReference type="SAM" id="SignalP"/>
    </source>
</evidence>
<dbReference type="EMBL" id="GECU01019877">
    <property type="protein sequence ID" value="JAS87829.1"/>
    <property type="molecule type" value="Transcribed_RNA"/>
</dbReference>
<organism evidence="2">
    <name type="scientific">Homalodisca liturata</name>
    <dbReference type="NCBI Taxonomy" id="320908"/>
    <lineage>
        <taxon>Eukaryota</taxon>
        <taxon>Metazoa</taxon>
        <taxon>Ecdysozoa</taxon>
        <taxon>Arthropoda</taxon>
        <taxon>Hexapoda</taxon>
        <taxon>Insecta</taxon>
        <taxon>Pterygota</taxon>
        <taxon>Neoptera</taxon>
        <taxon>Paraneoptera</taxon>
        <taxon>Hemiptera</taxon>
        <taxon>Auchenorrhyncha</taxon>
        <taxon>Membracoidea</taxon>
        <taxon>Cicadellidae</taxon>
        <taxon>Cicadellinae</taxon>
        <taxon>Proconiini</taxon>
        <taxon>Homalodisca</taxon>
    </lineage>
</organism>
<dbReference type="InterPro" id="IPR036682">
    <property type="entry name" value="OS_D_A10/PebIII_sf"/>
</dbReference>
<dbReference type="InterPro" id="IPR005055">
    <property type="entry name" value="A10/PebIII"/>
</dbReference>
<accession>A0A1B6ILP7</accession>
<sequence>QDSQKVTMTTAVLMLVCACAVATLAQNRFDSIDIDKVLNSKRLVTNYVQCMVGQRPCPPEGADLKKVLPEAIRTKCAKCSDAQRDKAIKVIRKLRQDYPEEWKLITDKWDPKGLLMKEFEQEIAKRKQG</sequence>
<feature type="chain" id="PRO_5008585151" evidence="1">
    <location>
        <begin position="26"/>
        <end position="129"/>
    </location>
</feature>
<keyword evidence="1" id="KW-0732">Signal</keyword>
<name>A0A1B6ILP7_9HEMI</name>
<protein>
    <submittedName>
        <fullName evidence="2">Uncharacterized protein</fullName>
    </submittedName>
</protein>
<proteinExistence type="predicted"/>
<dbReference type="Pfam" id="PF03392">
    <property type="entry name" value="OS-D"/>
    <property type="match status" value="1"/>
</dbReference>
<dbReference type="PANTHER" id="PTHR11257">
    <property type="entry name" value="CHEMOSENSORY PROTEIN-RELATED"/>
    <property type="match status" value="1"/>
</dbReference>
<reference evidence="2" key="1">
    <citation type="submission" date="2015-11" db="EMBL/GenBank/DDBJ databases">
        <title>De novo transcriptome assembly of four potential Pierce s Disease insect vectors from Arizona vineyards.</title>
        <authorList>
            <person name="Tassone E.E."/>
        </authorList>
    </citation>
    <scope>NUCLEOTIDE SEQUENCE</scope>
</reference>
<feature type="signal peptide" evidence="1">
    <location>
        <begin position="1"/>
        <end position="25"/>
    </location>
</feature>
<dbReference type="SUPFAM" id="SSF100910">
    <property type="entry name" value="Chemosensory protein Csp2"/>
    <property type="match status" value="1"/>
</dbReference>
<gene>
    <name evidence="2" type="ORF">g.7121</name>
</gene>
<evidence type="ECO:0000313" key="2">
    <source>
        <dbReference type="EMBL" id="JAS87829.1"/>
    </source>
</evidence>